<dbReference type="Proteomes" id="UP000054560">
    <property type="component" value="Unassembled WGS sequence"/>
</dbReference>
<dbReference type="AlphaFoldDB" id="A0A0L0F816"/>
<sequence>MAIIDTATRQLRVVRLSEHMKDDIVENVSEDENAVSSIFGARRTKPKTNKGPIEIKACGGDMNRVVLHRQGNSTPTVFDFSTNTVHGLQLPFKAHSVHPLSAHVWLVQQVVDDQTIVHTLHTAEGQTTPTILNRIDRNRTEHLALATQWSGILSTKPNSGEAIG</sequence>
<gene>
    <name evidence="1" type="ORF">SARC_14601</name>
</gene>
<feature type="non-terminal residue" evidence="1">
    <location>
        <position position="164"/>
    </location>
</feature>
<keyword evidence="2" id="KW-1185">Reference proteome</keyword>
<dbReference type="EMBL" id="KQ246436">
    <property type="protein sequence ID" value="KNC72839.1"/>
    <property type="molecule type" value="Genomic_DNA"/>
</dbReference>
<accession>A0A0L0F816</accession>
<proteinExistence type="predicted"/>
<evidence type="ECO:0000313" key="1">
    <source>
        <dbReference type="EMBL" id="KNC72839.1"/>
    </source>
</evidence>
<evidence type="ECO:0000313" key="2">
    <source>
        <dbReference type="Proteomes" id="UP000054560"/>
    </source>
</evidence>
<reference evidence="1 2" key="1">
    <citation type="submission" date="2011-02" db="EMBL/GenBank/DDBJ databases">
        <title>The Genome Sequence of Sphaeroforma arctica JP610.</title>
        <authorList>
            <consortium name="The Broad Institute Genome Sequencing Platform"/>
            <person name="Russ C."/>
            <person name="Cuomo C."/>
            <person name="Young S.K."/>
            <person name="Zeng Q."/>
            <person name="Gargeya S."/>
            <person name="Alvarado L."/>
            <person name="Berlin A."/>
            <person name="Chapman S.B."/>
            <person name="Chen Z."/>
            <person name="Freedman E."/>
            <person name="Gellesch M."/>
            <person name="Goldberg J."/>
            <person name="Griggs A."/>
            <person name="Gujja S."/>
            <person name="Heilman E."/>
            <person name="Heiman D."/>
            <person name="Howarth C."/>
            <person name="Mehta T."/>
            <person name="Neiman D."/>
            <person name="Pearson M."/>
            <person name="Roberts A."/>
            <person name="Saif S."/>
            <person name="Shea T."/>
            <person name="Shenoy N."/>
            <person name="Sisk P."/>
            <person name="Stolte C."/>
            <person name="Sykes S."/>
            <person name="White J."/>
            <person name="Yandava C."/>
            <person name="Burger G."/>
            <person name="Gray M.W."/>
            <person name="Holland P.W.H."/>
            <person name="King N."/>
            <person name="Lang F.B.F."/>
            <person name="Roger A.J."/>
            <person name="Ruiz-Trillo I."/>
            <person name="Haas B."/>
            <person name="Nusbaum C."/>
            <person name="Birren B."/>
        </authorList>
    </citation>
    <scope>NUCLEOTIDE SEQUENCE [LARGE SCALE GENOMIC DNA]</scope>
    <source>
        <strain evidence="1 2">JP610</strain>
    </source>
</reference>
<dbReference type="GeneID" id="25915105"/>
<name>A0A0L0F816_9EUKA</name>
<organism evidence="1 2">
    <name type="scientific">Sphaeroforma arctica JP610</name>
    <dbReference type="NCBI Taxonomy" id="667725"/>
    <lineage>
        <taxon>Eukaryota</taxon>
        <taxon>Ichthyosporea</taxon>
        <taxon>Ichthyophonida</taxon>
        <taxon>Sphaeroforma</taxon>
    </lineage>
</organism>
<dbReference type="RefSeq" id="XP_014146741.1">
    <property type="nucleotide sequence ID" value="XM_014291266.1"/>
</dbReference>
<protein>
    <submittedName>
        <fullName evidence="1">Uncharacterized protein</fullName>
    </submittedName>
</protein>